<dbReference type="Pfam" id="PF00069">
    <property type="entry name" value="Pkinase"/>
    <property type="match status" value="1"/>
</dbReference>
<evidence type="ECO:0000256" key="9">
    <source>
        <dbReference type="SAM" id="Phobius"/>
    </source>
</evidence>
<dbReference type="CDD" id="cd14014">
    <property type="entry name" value="STKc_PknB_like"/>
    <property type="match status" value="1"/>
</dbReference>
<comment type="similarity">
    <text evidence="1">Belongs to the phosphate/phosphite/phosphonate binding protein family.</text>
</comment>
<dbReference type="InterPro" id="IPR005770">
    <property type="entry name" value="PhnD"/>
</dbReference>
<keyword evidence="6" id="KW-0418">Kinase</keyword>
<dbReference type="Proteomes" id="UP000321412">
    <property type="component" value="Unassembled WGS sequence"/>
</dbReference>
<dbReference type="EC" id="2.7.11.1" evidence="2"/>
<comment type="caution">
    <text evidence="11">The sequence shown here is derived from an EMBL/GenBank/DDBJ whole genome shotgun (WGS) entry which is preliminary data.</text>
</comment>
<protein>
    <recommendedName>
        <fullName evidence="2">non-specific serine/threonine protein kinase</fullName>
        <ecNumber evidence="2">2.7.11.1</ecNumber>
    </recommendedName>
</protein>
<reference evidence="11 12" key="1">
    <citation type="submission" date="2019-08" db="EMBL/GenBank/DDBJ databases">
        <title>Bradymonadales sp. TMQ4.</title>
        <authorList>
            <person name="Liang Q."/>
        </authorList>
    </citation>
    <scope>NUCLEOTIDE SEQUENCE [LARGE SCALE GENOMIC DNA]</scope>
    <source>
        <strain evidence="11 12">TMQ4</strain>
    </source>
</reference>
<keyword evidence="7" id="KW-0067">ATP-binding</keyword>
<dbReference type="InterPro" id="IPR000719">
    <property type="entry name" value="Prot_kinase_dom"/>
</dbReference>
<dbReference type="InterPro" id="IPR008266">
    <property type="entry name" value="Tyr_kinase_AS"/>
</dbReference>
<feature type="domain" description="Protein kinase" evidence="10">
    <location>
        <begin position="14"/>
        <end position="287"/>
    </location>
</feature>
<organism evidence="11 12">
    <name type="scientific">Lujinxingia vulgaris</name>
    <dbReference type="NCBI Taxonomy" id="2600176"/>
    <lineage>
        <taxon>Bacteria</taxon>
        <taxon>Deltaproteobacteria</taxon>
        <taxon>Bradymonadales</taxon>
        <taxon>Lujinxingiaceae</taxon>
        <taxon>Lujinxingia</taxon>
    </lineage>
</organism>
<gene>
    <name evidence="11" type="primary">phnD</name>
    <name evidence="11" type="ORF">FRC98_04450</name>
</gene>
<accession>A0A5C6XGX2</accession>
<evidence type="ECO:0000256" key="7">
    <source>
        <dbReference type="ARBA" id="ARBA00022840"/>
    </source>
</evidence>
<feature type="region of interest" description="Disordered" evidence="8">
    <location>
        <begin position="339"/>
        <end position="384"/>
    </location>
</feature>
<dbReference type="Pfam" id="PF12974">
    <property type="entry name" value="Phosphonate-bd"/>
    <property type="match status" value="1"/>
</dbReference>
<evidence type="ECO:0000256" key="4">
    <source>
        <dbReference type="ARBA" id="ARBA00022729"/>
    </source>
</evidence>
<dbReference type="GO" id="GO:0055085">
    <property type="term" value="P:transmembrane transport"/>
    <property type="evidence" value="ECO:0007669"/>
    <property type="project" value="InterPro"/>
</dbReference>
<keyword evidence="12" id="KW-1185">Reference proteome</keyword>
<evidence type="ECO:0000313" key="11">
    <source>
        <dbReference type="EMBL" id="TXD38155.1"/>
    </source>
</evidence>
<dbReference type="Gene3D" id="3.30.200.20">
    <property type="entry name" value="Phosphorylase Kinase, domain 1"/>
    <property type="match status" value="1"/>
</dbReference>
<dbReference type="PANTHER" id="PTHR43671">
    <property type="entry name" value="SERINE/THREONINE-PROTEIN KINASE NEK"/>
    <property type="match status" value="1"/>
</dbReference>
<evidence type="ECO:0000256" key="1">
    <source>
        <dbReference type="ARBA" id="ARBA00007162"/>
    </source>
</evidence>
<dbReference type="AlphaFoldDB" id="A0A5C6XGX2"/>
<keyword evidence="9" id="KW-1133">Transmembrane helix</keyword>
<keyword evidence="4" id="KW-0732">Signal</keyword>
<evidence type="ECO:0000313" key="12">
    <source>
        <dbReference type="Proteomes" id="UP000321412"/>
    </source>
</evidence>
<dbReference type="GO" id="GO:0004674">
    <property type="term" value="F:protein serine/threonine kinase activity"/>
    <property type="evidence" value="ECO:0007669"/>
    <property type="project" value="UniProtKB-EC"/>
</dbReference>
<dbReference type="RefSeq" id="WP_146980097.1">
    <property type="nucleotide sequence ID" value="NZ_VOSM01000002.1"/>
</dbReference>
<dbReference type="GO" id="GO:0005524">
    <property type="term" value="F:ATP binding"/>
    <property type="evidence" value="ECO:0007669"/>
    <property type="project" value="UniProtKB-KW"/>
</dbReference>
<dbReference type="OrthoDB" id="5478041at2"/>
<evidence type="ECO:0000256" key="6">
    <source>
        <dbReference type="ARBA" id="ARBA00022777"/>
    </source>
</evidence>
<name>A0A5C6XGX2_9DELT</name>
<evidence type="ECO:0000256" key="2">
    <source>
        <dbReference type="ARBA" id="ARBA00012513"/>
    </source>
</evidence>
<dbReference type="InterPro" id="IPR050660">
    <property type="entry name" value="NEK_Ser/Thr_kinase"/>
</dbReference>
<proteinExistence type="inferred from homology"/>
<dbReference type="PROSITE" id="PS00109">
    <property type="entry name" value="PROTEIN_KINASE_TYR"/>
    <property type="match status" value="1"/>
</dbReference>
<dbReference type="GO" id="GO:0043190">
    <property type="term" value="C:ATP-binding cassette (ABC) transporter complex"/>
    <property type="evidence" value="ECO:0007669"/>
    <property type="project" value="InterPro"/>
</dbReference>
<keyword evidence="9" id="KW-0812">Transmembrane</keyword>
<feature type="transmembrane region" description="Helical" evidence="9">
    <location>
        <begin position="435"/>
        <end position="455"/>
    </location>
</feature>
<keyword evidence="5" id="KW-0547">Nucleotide-binding</keyword>
<sequence>MPTTAPPPTLIGRYELLTRLATGGMAELFLARERGLAGLERLVVIKRILPHLADQASFVEMFLREARIVARLSHPNVVQIYELGHEEQTYHIAMEYIHGSTVRELLLMSQASKVKVPFDVIASIGVQSLRGLHAAHELRDLDGQALGLVHRDISPHNLMCTSEGHVKLLDFGVAKTTTASVEATYSGNLKGKFAYLSPEQCLHEELDRRSDVFAMGIVLWEMCAMRRLFKRRTELDMMQAIIGGDVPRPSRFRPDVPAALEEVVMRALAVKREERYESAEVMRRALEDAARAEGLQVGERPVAAYLKEVAGEKLEERRATVASAFERVLTSDERRRLLHMTGSSSRSKSMLGHEDEDDLPTVVERPGAQGATLTGDRGKTGDVRASGSMESLPGVDLGGEFPAARSVVMSAGDGRSADDGDVDAELAKPRRRRRLGVALVVVAVAVVAIALGWVAQREETIAVSGEPLAIGWAPTVDPSVLQAELAPLHRELERATGRPVPLVITRDYADLAERLTRGEVAAAVLPPMLYVETQRRESDIELLALKEFDGGTSSDALLLVRMNAQITKVEDLEGKTFCLVDRFSTSGNFLPRQYLRDQGYEPDRFIGQIHWSGDHFQGMRDLIEGKCDAAATYSGAFLSGAEYEIPTGQIRTLAITGHIPQDTVTAGAHVSKEDAELLRRSLLDFDPRQALGVNRLGDNQRITGFSPASDEAFESLRKVIEAERLDEEGKAGDADL</sequence>
<dbReference type="Gene3D" id="1.10.510.10">
    <property type="entry name" value="Transferase(Phosphotransferase) domain 1"/>
    <property type="match status" value="1"/>
</dbReference>
<evidence type="ECO:0000256" key="3">
    <source>
        <dbReference type="ARBA" id="ARBA00022679"/>
    </source>
</evidence>
<evidence type="ECO:0000259" key="10">
    <source>
        <dbReference type="PROSITE" id="PS50011"/>
    </source>
</evidence>
<keyword evidence="9" id="KW-0472">Membrane</keyword>
<dbReference type="PROSITE" id="PS50011">
    <property type="entry name" value="PROTEIN_KINASE_DOM"/>
    <property type="match status" value="1"/>
</dbReference>
<dbReference type="PANTHER" id="PTHR43671:SF13">
    <property type="entry name" value="SERINE_THREONINE-PROTEIN KINASE NEK2"/>
    <property type="match status" value="1"/>
</dbReference>
<dbReference type="Gene3D" id="3.40.190.10">
    <property type="entry name" value="Periplasmic binding protein-like II"/>
    <property type="match status" value="2"/>
</dbReference>
<evidence type="ECO:0000256" key="5">
    <source>
        <dbReference type="ARBA" id="ARBA00022741"/>
    </source>
</evidence>
<evidence type="ECO:0000256" key="8">
    <source>
        <dbReference type="SAM" id="MobiDB-lite"/>
    </source>
</evidence>
<dbReference type="SUPFAM" id="SSF53850">
    <property type="entry name" value="Periplasmic binding protein-like II"/>
    <property type="match status" value="1"/>
</dbReference>
<dbReference type="NCBIfam" id="TIGR01098">
    <property type="entry name" value="3A0109s03R"/>
    <property type="match status" value="1"/>
</dbReference>
<dbReference type="EMBL" id="VOSM01000002">
    <property type="protein sequence ID" value="TXD38155.1"/>
    <property type="molecule type" value="Genomic_DNA"/>
</dbReference>
<dbReference type="InterPro" id="IPR011009">
    <property type="entry name" value="Kinase-like_dom_sf"/>
</dbReference>
<dbReference type="SUPFAM" id="SSF56112">
    <property type="entry name" value="Protein kinase-like (PK-like)"/>
    <property type="match status" value="1"/>
</dbReference>
<keyword evidence="3" id="KW-0808">Transferase</keyword>